<dbReference type="InterPro" id="IPR014030">
    <property type="entry name" value="Ketoacyl_synth_N"/>
</dbReference>
<organism evidence="5 6">
    <name type="scientific">Anthostomella pinea</name>
    <dbReference type="NCBI Taxonomy" id="933095"/>
    <lineage>
        <taxon>Eukaryota</taxon>
        <taxon>Fungi</taxon>
        <taxon>Dikarya</taxon>
        <taxon>Ascomycota</taxon>
        <taxon>Pezizomycotina</taxon>
        <taxon>Sordariomycetes</taxon>
        <taxon>Xylariomycetidae</taxon>
        <taxon>Xylariales</taxon>
        <taxon>Xylariaceae</taxon>
        <taxon>Anthostomella</taxon>
    </lineage>
</organism>
<feature type="domain" description="Beta-ketoacyl synthase-like N-terminal" evidence="4">
    <location>
        <begin position="70"/>
        <end position="129"/>
    </location>
</feature>
<dbReference type="Pfam" id="PF00109">
    <property type="entry name" value="ketoacyl-synt"/>
    <property type="match status" value="1"/>
</dbReference>
<evidence type="ECO:0000256" key="2">
    <source>
        <dbReference type="ARBA" id="ARBA00022553"/>
    </source>
</evidence>
<gene>
    <name evidence="5" type="ORF">KHLLAP_LOCUS13646</name>
</gene>
<reference evidence="5" key="1">
    <citation type="submission" date="2023-10" db="EMBL/GenBank/DDBJ databases">
        <authorList>
            <person name="Hackl T."/>
        </authorList>
    </citation>
    <scope>NUCLEOTIDE SEQUENCE</scope>
</reference>
<evidence type="ECO:0000256" key="3">
    <source>
        <dbReference type="SAM" id="MobiDB-lite"/>
    </source>
</evidence>
<keyword evidence="1" id="KW-0596">Phosphopantetheine</keyword>
<dbReference type="EMBL" id="CAUWAG010000020">
    <property type="protein sequence ID" value="CAJ2513178.1"/>
    <property type="molecule type" value="Genomic_DNA"/>
</dbReference>
<dbReference type="GO" id="GO:0006633">
    <property type="term" value="P:fatty acid biosynthetic process"/>
    <property type="evidence" value="ECO:0007669"/>
    <property type="project" value="TreeGrafter"/>
</dbReference>
<evidence type="ECO:0000313" key="5">
    <source>
        <dbReference type="EMBL" id="CAJ2513178.1"/>
    </source>
</evidence>
<sequence length="170" mass="18077">MSESSNVVMDSSSASSGDNSSVVMVTDEGTSGSADSTSLEEDPPLYCGHGYVLATTRPTDEICQYTRRTACRLPGGVHSPSDLWDLLVKQVSAQGPVPPERYNINGFYDAKGNRSGTTNVPGGYFLDEDQRKLLEVVYKCLMNSGTLTGGVAGSITGVYAANFSVDYQPI</sequence>
<evidence type="ECO:0000259" key="4">
    <source>
        <dbReference type="Pfam" id="PF00109"/>
    </source>
</evidence>
<dbReference type="Proteomes" id="UP001295740">
    <property type="component" value="Unassembled WGS sequence"/>
</dbReference>
<dbReference type="SUPFAM" id="SSF53901">
    <property type="entry name" value="Thiolase-like"/>
    <property type="match status" value="1"/>
</dbReference>
<name>A0AAI8VY20_9PEZI</name>
<dbReference type="GO" id="GO:0004312">
    <property type="term" value="F:fatty acid synthase activity"/>
    <property type="evidence" value="ECO:0007669"/>
    <property type="project" value="TreeGrafter"/>
</dbReference>
<dbReference type="Gene3D" id="3.40.47.10">
    <property type="match status" value="1"/>
</dbReference>
<keyword evidence="6" id="KW-1185">Reference proteome</keyword>
<dbReference type="AlphaFoldDB" id="A0AAI8VY20"/>
<accession>A0AAI8VY20</accession>
<protein>
    <submittedName>
        <fullName evidence="5">Uu.00g012970.m01.CDS01</fullName>
    </submittedName>
</protein>
<dbReference type="PANTHER" id="PTHR43775">
    <property type="entry name" value="FATTY ACID SYNTHASE"/>
    <property type="match status" value="1"/>
</dbReference>
<feature type="compositionally biased region" description="Low complexity" evidence="3">
    <location>
        <begin position="1"/>
        <end position="23"/>
    </location>
</feature>
<comment type="caution">
    <text evidence="5">The sequence shown here is derived from an EMBL/GenBank/DDBJ whole genome shotgun (WGS) entry which is preliminary data.</text>
</comment>
<proteinExistence type="predicted"/>
<feature type="compositionally biased region" description="Polar residues" evidence="3">
    <location>
        <begin position="28"/>
        <end position="37"/>
    </location>
</feature>
<dbReference type="GO" id="GO:0044550">
    <property type="term" value="P:secondary metabolite biosynthetic process"/>
    <property type="evidence" value="ECO:0007669"/>
    <property type="project" value="TreeGrafter"/>
</dbReference>
<evidence type="ECO:0000313" key="6">
    <source>
        <dbReference type="Proteomes" id="UP001295740"/>
    </source>
</evidence>
<dbReference type="InterPro" id="IPR016039">
    <property type="entry name" value="Thiolase-like"/>
</dbReference>
<dbReference type="PANTHER" id="PTHR43775:SF37">
    <property type="entry name" value="SI:DKEY-61P9.11"/>
    <property type="match status" value="1"/>
</dbReference>
<evidence type="ECO:0000256" key="1">
    <source>
        <dbReference type="ARBA" id="ARBA00022450"/>
    </source>
</evidence>
<keyword evidence="2" id="KW-0597">Phosphoprotein</keyword>
<feature type="region of interest" description="Disordered" evidence="3">
    <location>
        <begin position="1"/>
        <end position="41"/>
    </location>
</feature>
<dbReference type="InterPro" id="IPR050091">
    <property type="entry name" value="PKS_NRPS_Biosynth_Enz"/>
</dbReference>